<reference evidence="7 8" key="1">
    <citation type="submission" date="2018-06" db="EMBL/GenBank/DDBJ databases">
        <authorList>
            <consortium name="Pathogen Informatics"/>
            <person name="Doyle S."/>
        </authorList>
    </citation>
    <scope>NUCLEOTIDE SEQUENCE [LARGE SCALE GENOMIC DNA]</scope>
    <source>
        <strain evidence="7 8">NCTC13093</strain>
    </source>
</reference>
<feature type="binding site" evidence="5">
    <location>
        <position position="24"/>
    </location>
    <ligand>
        <name>Mg(2+)</name>
        <dbReference type="ChEBI" id="CHEBI:18420"/>
        <label>2</label>
        <note>catalytic</note>
    </ligand>
</feature>
<dbReference type="PANTHER" id="PTHR30231">
    <property type="entry name" value="DNA POLYMERASE III SUBUNIT EPSILON"/>
    <property type="match status" value="1"/>
</dbReference>
<keyword evidence="5" id="KW-0479">Metal-binding</keyword>
<feature type="site" description="Important for substrate binding and specificity" evidence="5">
    <location>
        <position position="147"/>
    </location>
</feature>
<keyword evidence="5" id="KW-0460">Magnesium</keyword>
<evidence type="ECO:0000256" key="3">
    <source>
        <dbReference type="ARBA" id="ARBA00022801"/>
    </source>
</evidence>
<feature type="binding site" evidence="5">
    <location>
        <position position="24"/>
    </location>
    <ligand>
        <name>Mg(2+)</name>
        <dbReference type="ChEBI" id="CHEBI:18420"/>
        <label>1</label>
        <note>catalytic</note>
    </ligand>
</feature>
<dbReference type="GO" id="GO:0008408">
    <property type="term" value="F:3'-5' exonuclease activity"/>
    <property type="evidence" value="ECO:0007669"/>
    <property type="project" value="TreeGrafter"/>
</dbReference>
<organism evidence="7 8">
    <name type="scientific">Anaerobiospirillum thomasii</name>
    <dbReference type="NCBI Taxonomy" id="179995"/>
    <lineage>
        <taxon>Bacteria</taxon>
        <taxon>Pseudomonadati</taxon>
        <taxon>Pseudomonadota</taxon>
        <taxon>Gammaproteobacteria</taxon>
        <taxon>Aeromonadales</taxon>
        <taxon>Succinivibrionaceae</taxon>
        <taxon>Anaerobiospirillum</taxon>
    </lineage>
</organism>
<name>A0A2X0WCV0_9GAMM</name>
<dbReference type="SUPFAM" id="SSF53098">
    <property type="entry name" value="Ribonuclease H-like"/>
    <property type="match status" value="1"/>
</dbReference>
<dbReference type="GO" id="GO:0005829">
    <property type="term" value="C:cytosol"/>
    <property type="evidence" value="ECO:0007669"/>
    <property type="project" value="TreeGrafter"/>
</dbReference>
<feature type="site" description="Important for substrate binding and specificity" evidence="5">
    <location>
        <position position="125"/>
    </location>
</feature>
<evidence type="ECO:0000256" key="2">
    <source>
        <dbReference type="ARBA" id="ARBA00022722"/>
    </source>
</evidence>
<dbReference type="OrthoDB" id="9778264at2"/>
<dbReference type="InterPro" id="IPR036397">
    <property type="entry name" value="RNaseH_sf"/>
</dbReference>
<comment type="similarity">
    <text evidence="5">Belongs to the RNase T family.</text>
</comment>
<comment type="function">
    <text evidence="5">Trims short 3' overhangs of a variety of RNA species, leaving a one or two nucleotide 3' overhang. Responsible for the end-turnover of tRNA: specifically removes the terminal AMP residue from uncharged tRNA (tRNA-C-C-A). Also appears to be involved in tRNA biosynthesis.</text>
</comment>
<dbReference type="PANTHER" id="PTHR30231:SF2">
    <property type="entry name" value="RIBONUCLEASE T"/>
    <property type="match status" value="1"/>
</dbReference>
<protein>
    <recommendedName>
        <fullName evidence="5">Ribonuclease T</fullName>
        <ecNumber evidence="5">3.1.13.-</ecNumber>
    </recommendedName>
    <alternativeName>
        <fullName evidence="5">Exoribonuclease T</fullName>
        <shortName evidence="5">RNase T</shortName>
    </alternativeName>
</protein>
<dbReference type="InterPro" id="IPR005987">
    <property type="entry name" value="RNase_T"/>
</dbReference>
<feature type="active site" description="Proton donor/acceptor" evidence="5">
    <location>
        <position position="182"/>
    </location>
</feature>
<evidence type="ECO:0000256" key="4">
    <source>
        <dbReference type="ARBA" id="ARBA00022839"/>
    </source>
</evidence>
<feature type="site" description="Important for substrate binding and specificity" evidence="5">
    <location>
        <position position="78"/>
    </location>
</feature>
<feature type="binding site" evidence="5">
    <location>
        <position position="187"/>
    </location>
    <ligand>
        <name>Mg(2+)</name>
        <dbReference type="ChEBI" id="CHEBI:18420"/>
        <label>2</label>
        <note>catalytic</note>
    </ligand>
</feature>
<comment type="cofactor">
    <cofactor evidence="5">
        <name>Mg(2+)</name>
        <dbReference type="ChEBI" id="CHEBI:18420"/>
    </cofactor>
    <text evidence="5">Binds two Mg(2+) per subunit. The active form of the enzyme binds two Mg(2+) ions in its active site. The first Mg(2+) forms only one salt bridge with the protein.</text>
</comment>
<dbReference type="GO" id="GO:0016896">
    <property type="term" value="F:RNA exonuclease activity, producing 5'-phosphomonoesters"/>
    <property type="evidence" value="ECO:0007669"/>
    <property type="project" value="UniProtKB-UniRule"/>
</dbReference>
<dbReference type="SMART" id="SM00479">
    <property type="entry name" value="EXOIII"/>
    <property type="match status" value="1"/>
</dbReference>
<keyword evidence="3 5" id="KW-0378">Hydrolase</keyword>
<keyword evidence="4 5" id="KW-0269">Exonuclease</keyword>
<accession>A0A2X0WCV0</accession>
<evidence type="ECO:0000256" key="5">
    <source>
        <dbReference type="HAMAP-Rule" id="MF_00157"/>
    </source>
</evidence>
<feature type="binding site" evidence="5">
    <location>
        <position position="182"/>
    </location>
    <ligand>
        <name>Mg(2+)</name>
        <dbReference type="ChEBI" id="CHEBI:18420"/>
        <label>2</label>
        <note>catalytic</note>
    </ligand>
</feature>
<evidence type="ECO:0000313" key="7">
    <source>
        <dbReference type="EMBL" id="SPT70577.1"/>
    </source>
</evidence>
<dbReference type="GO" id="GO:0003676">
    <property type="term" value="F:nucleic acid binding"/>
    <property type="evidence" value="ECO:0007669"/>
    <property type="project" value="InterPro"/>
</dbReference>
<dbReference type="EC" id="3.1.13.-" evidence="5"/>
<dbReference type="InterPro" id="IPR013520">
    <property type="entry name" value="Ribonucl_H"/>
</dbReference>
<feature type="binding site" evidence="5">
    <location>
        <position position="26"/>
    </location>
    <ligand>
        <name>Mg(2+)</name>
        <dbReference type="ChEBI" id="CHEBI:18420"/>
        <label>2</label>
        <note>catalytic</note>
    </ligand>
</feature>
<dbReference type="InterPro" id="IPR012337">
    <property type="entry name" value="RNaseH-like_sf"/>
</dbReference>
<keyword evidence="8" id="KW-1185">Reference proteome</keyword>
<evidence type="ECO:0000256" key="1">
    <source>
        <dbReference type="ARBA" id="ARBA00022694"/>
    </source>
</evidence>
<dbReference type="RefSeq" id="WP_113744636.1">
    <property type="nucleotide sequence ID" value="NZ_UAPU01000005.1"/>
</dbReference>
<dbReference type="AlphaFoldDB" id="A0A2X0WCV0"/>
<feature type="domain" description="Exonuclease" evidence="6">
    <location>
        <begin position="19"/>
        <end position="204"/>
    </location>
</feature>
<dbReference type="EMBL" id="UAPV01000001">
    <property type="protein sequence ID" value="SPT70577.1"/>
    <property type="molecule type" value="Genomic_DNA"/>
</dbReference>
<dbReference type="GO" id="GO:0000287">
    <property type="term" value="F:magnesium ion binding"/>
    <property type="evidence" value="ECO:0007669"/>
    <property type="project" value="UniProtKB-UniRule"/>
</dbReference>
<feature type="site" description="Important for substrate binding and specificity" evidence="5">
    <location>
        <position position="30"/>
    </location>
</feature>
<dbReference type="NCBIfam" id="TIGR01298">
    <property type="entry name" value="RNaseT"/>
    <property type="match status" value="1"/>
</dbReference>
<proteinExistence type="inferred from homology"/>
<sequence>MSDNKENIITIKDRFRGFYPVVVDVETAGFNPSLDALIEVSMMTVVMDEHGFLSPGEIMSANIRPFEGANIEQANIDFLGIDPFDEARNLKTERDALLPMFKTISKVVKANACSRAILVGHNASFDLSFIKAASDRLNYKRNPFHPFSVLDTASLSALVYGQTVLSRACFAANINFDGDMAHGSAYDTQKECELFCALVNRFTTFAGIPAPVVDAPTPAQLHAKKHLV</sequence>
<evidence type="ECO:0000313" key="8">
    <source>
        <dbReference type="Proteomes" id="UP000250086"/>
    </source>
</evidence>
<dbReference type="GO" id="GO:0008033">
    <property type="term" value="P:tRNA processing"/>
    <property type="evidence" value="ECO:0007669"/>
    <property type="project" value="UniProtKB-KW"/>
</dbReference>
<comment type="subunit">
    <text evidence="5">Homodimer.</text>
</comment>
<gene>
    <name evidence="5 7" type="primary">rnt</name>
    <name evidence="7" type="ORF">NCTC13093_01993</name>
</gene>
<dbReference type="HAMAP" id="MF_00157">
    <property type="entry name" value="RNase_T"/>
    <property type="match status" value="1"/>
</dbReference>
<dbReference type="Pfam" id="PF00929">
    <property type="entry name" value="RNase_T"/>
    <property type="match status" value="1"/>
</dbReference>
<dbReference type="GO" id="GO:0045004">
    <property type="term" value="P:DNA replication proofreading"/>
    <property type="evidence" value="ECO:0007669"/>
    <property type="project" value="TreeGrafter"/>
</dbReference>
<evidence type="ECO:0000259" key="6">
    <source>
        <dbReference type="SMART" id="SM00479"/>
    </source>
</evidence>
<dbReference type="Proteomes" id="UP000250086">
    <property type="component" value="Unassembled WGS sequence"/>
</dbReference>
<dbReference type="Gene3D" id="3.30.420.10">
    <property type="entry name" value="Ribonuclease H-like superfamily/Ribonuclease H"/>
    <property type="match status" value="1"/>
</dbReference>
<keyword evidence="2 5" id="KW-0540">Nuclease</keyword>
<keyword evidence="1 5" id="KW-0819">tRNA processing</keyword>